<accession>A0A443S5Q7</accession>
<sequence>MDGNTFCTTLEPRLFTIDVSINEHKVFVQELFQLCDHDDTALLKFPCYKNVSNLVPLRKSAYKALAACYYIAPWKDRIFQVLFKALNSTNSEIQETGFECMKKFLKNTQMEQEIVLNAIRPVVMQLQDTRNLNLNVIQRMSYMSQLFPTLFNEKLCEQMLVHLRSILDTVIKAMRQGQKCIDEMKICAAIIDLFHEIPSASARFVEPLLSSVFKTEKAILVEPGSVFRDPLRKFLQRYGDHTLDLLLTERNINEDQIYRFVKYLLKGEEGKIFRQILEQNPQRLIKMASGVIHIQEKLQPQAVQQADGSASPVPAQSPTQQTKNVNVNYDLQYQSILITSILVKHEEHWLATQPQLVETLKNIWISEEFAKKHTAIESVDFVQWKEPKLLARCLLNYFKQKQNDIVCLFNLLKAFMGRFICDFDFLRDFLENTVVSYTVDWKRKAFFQFVEVFHDPNYHQDLKAKILQYIIIPSFAVSFERGEGESLIGGPPDPEHDKADNLISVFINKVVDPEKPFGTSDAVRTKLRRLMTFAWPCLLTKNCVDPATKYHGHLLLAHIIAKFAIHKRIVLQAYAVEARAVVRQALEILTPAMPQRMEDGNTMLTHWTKKIIIEEGHTLAQLVHMLQLLVRHYKVYYPVRHHLIQHMVTSVQRLGFTPNASVEHKKIAVDLAEVIIRWEVQRIREEQDQLSNPNTPGAATNDANAAQRQKLPPITSVSGVALGKPLTTDNNKPVDKAHADSIVNFLLRLACHVNESGSTSGPGSPGEMLSRRCVTLLKMALKPEIWPNAELRLAWFDKLLVTVETSNPNYGNICTALELLCFLLNILRKEQILISFKPLQKGIAACMNCSNSKVIRCVHNLLSRLMTLFPTEPTTSNVTSKYEELESLYTSVSKVIYEGLNNYEKQTPSSPQALFSTLMILKAACLNNP</sequence>
<organism evidence="2 3">
    <name type="scientific">Leptotrombidium deliense</name>
    <dbReference type="NCBI Taxonomy" id="299467"/>
    <lineage>
        <taxon>Eukaryota</taxon>
        <taxon>Metazoa</taxon>
        <taxon>Ecdysozoa</taxon>
        <taxon>Arthropoda</taxon>
        <taxon>Chelicerata</taxon>
        <taxon>Arachnida</taxon>
        <taxon>Acari</taxon>
        <taxon>Acariformes</taxon>
        <taxon>Trombidiformes</taxon>
        <taxon>Prostigmata</taxon>
        <taxon>Anystina</taxon>
        <taxon>Parasitengona</taxon>
        <taxon>Trombiculoidea</taxon>
        <taxon>Trombiculidae</taxon>
        <taxon>Leptotrombidium</taxon>
    </lineage>
</organism>
<dbReference type="InterPro" id="IPR046805">
    <property type="entry name" value="Tra1_ring"/>
</dbReference>
<dbReference type="PANTHER" id="PTHR11139">
    <property type="entry name" value="ATAXIA TELANGIECTASIA MUTATED ATM -RELATED"/>
    <property type="match status" value="1"/>
</dbReference>
<evidence type="ECO:0000313" key="2">
    <source>
        <dbReference type="EMBL" id="RWS22870.1"/>
    </source>
</evidence>
<dbReference type="VEuPathDB" id="VectorBase:LDEU009170"/>
<proteinExistence type="predicted"/>
<protein>
    <submittedName>
        <fullName evidence="2">Transformation/transcription domain-associated protein-like protein</fullName>
    </submittedName>
</protein>
<dbReference type="GO" id="GO:0006281">
    <property type="term" value="P:DNA repair"/>
    <property type="evidence" value="ECO:0007669"/>
    <property type="project" value="TreeGrafter"/>
</dbReference>
<dbReference type="InterPro" id="IPR016024">
    <property type="entry name" value="ARM-type_fold"/>
</dbReference>
<feature type="non-terminal residue" evidence="2">
    <location>
        <position position="929"/>
    </location>
</feature>
<feature type="region of interest" description="Disordered" evidence="1">
    <location>
        <begin position="687"/>
        <end position="710"/>
    </location>
</feature>
<dbReference type="PANTHER" id="PTHR11139:SF1">
    <property type="entry name" value="TRANSFORMATION_TRANSCRIPTION DOMAIN-ASSOCIATED PROTEIN"/>
    <property type="match status" value="1"/>
</dbReference>
<reference evidence="2 3" key="1">
    <citation type="journal article" date="2018" name="Gigascience">
        <title>Genomes of trombidid mites reveal novel predicted allergens and laterally-transferred genes associated with secondary metabolism.</title>
        <authorList>
            <person name="Dong X."/>
            <person name="Chaisiri K."/>
            <person name="Xia D."/>
            <person name="Armstrong S.D."/>
            <person name="Fang Y."/>
            <person name="Donnelly M.J."/>
            <person name="Kadowaki T."/>
            <person name="McGarry J.W."/>
            <person name="Darby A.C."/>
            <person name="Makepeace B.L."/>
        </authorList>
    </citation>
    <scope>NUCLEOTIDE SEQUENCE [LARGE SCALE GENOMIC DNA]</scope>
    <source>
        <strain evidence="2">UoL-UT</strain>
    </source>
</reference>
<dbReference type="InterPro" id="IPR050517">
    <property type="entry name" value="DDR_Repair_Kinase"/>
</dbReference>
<dbReference type="GO" id="GO:0005634">
    <property type="term" value="C:nucleus"/>
    <property type="evidence" value="ECO:0007669"/>
    <property type="project" value="TreeGrafter"/>
</dbReference>
<dbReference type="SUPFAM" id="SSF48371">
    <property type="entry name" value="ARM repeat"/>
    <property type="match status" value="1"/>
</dbReference>
<dbReference type="GO" id="GO:0000124">
    <property type="term" value="C:SAGA complex"/>
    <property type="evidence" value="ECO:0007669"/>
    <property type="project" value="TreeGrafter"/>
</dbReference>
<evidence type="ECO:0000313" key="3">
    <source>
        <dbReference type="Proteomes" id="UP000288716"/>
    </source>
</evidence>
<dbReference type="GO" id="GO:0006355">
    <property type="term" value="P:regulation of DNA-templated transcription"/>
    <property type="evidence" value="ECO:0007669"/>
    <property type="project" value="TreeGrafter"/>
</dbReference>
<dbReference type="EMBL" id="NCKV01007688">
    <property type="protein sequence ID" value="RWS22870.1"/>
    <property type="molecule type" value="Genomic_DNA"/>
</dbReference>
<dbReference type="GO" id="GO:0035267">
    <property type="term" value="C:NuA4 histone acetyltransferase complex"/>
    <property type="evidence" value="ECO:0007669"/>
    <property type="project" value="TreeGrafter"/>
</dbReference>
<gene>
    <name evidence="2" type="ORF">B4U80_00680</name>
</gene>
<evidence type="ECO:0000256" key="1">
    <source>
        <dbReference type="SAM" id="MobiDB-lite"/>
    </source>
</evidence>
<dbReference type="Proteomes" id="UP000288716">
    <property type="component" value="Unassembled WGS sequence"/>
</dbReference>
<comment type="caution">
    <text evidence="2">The sequence shown here is derived from an EMBL/GenBank/DDBJ whole genome shotgun (WGS) entry which is preliminary data.</text>
</comment>
<dbReference type="Pfam" id="PF20206">
    <property type="entry name" value="Tra1_ring"/>
    <property type="match status" value="1"/>
</dbReference>
<dbReference type="STRING" id="299467.A0A443S5Q7"/>
<dbReference type="OrthoDB" id="5570127at2759"/>
<feature type="compositionally biased region" description="Polar residues" evidence="1">
    <location>
        <begin position="689"/>
        <end position="707"/>
    </location>
</feature>
<name>A0A443S5Q7_9ACAR</name>
<keyword evidence="3" id="KW-1185">Reference proteome</keyword>
<dbReference type="AlphaFoldDB" id="A0A443S5Q7"/>